<accession>A0A484KCN2</accession>
<dbReference type="AlphaFoldDB" id="A0A484KCN2"/>
<feature type="coiled-coil region" evidence="1">
    <location>
        <begin position="215"/>
        <end position="242"/>
    </location>
</feature>
<dbReference type="EMBL" id="OOIL02000049">
    <property type="protein sequence ID" value="VFQ59882.1"/>
    <property type="molecule type" value="Genomic_DNA"/>
</dbReference>
<keyword evidence="1" id="KW-0175">Coiled coil</keyword>
<evidence type="ECO:0000256" key="2">
    <source>
        <dbReference type="SAM" id="MobiDB-lite"/>
    </source>
</evidence>
<proteinExistence type="predicted"/>
<feature type="compositionally biased region" description="Polar residues" evidence="2">
    <location>
        <begin position="288"/>
        <end position="299"/>
    </location>
</feature>
<keyword evidence="4" id="KW-1185">Reference proteome</keyword>
<feature type="compositionally biased region" description="Polar residues" evidence="2">
    <location>
        <begin position="1"/>
        <end position="10"/>
    </location>
</feature>
<feature type="region of interest" description="Disordered" evidence="2">
    <location>
        <begin position="129"/>
        <end position="183"/>
    </location>
</feature>
<protein>
    <submittedName>
        <fullName evidence="3">Uncharacterized protein</fullName>
    </submittedName>
</protein>
<organism evidence="3 4">
    <name type="scientific">Cuscuta campestris</name>
    <dbReference type="NCBI Taxonomy" id="132261"/>
    <lineage>
        <taxon>Eukaryota</taxon>
        <taxon>Viridiplantae</taxon>
        <taxon>Streptophyta</taxon>
        <taxon>Embryophyta</taxon>
        <taxon>Tracheophyta</taxon>
        <taxon>Spermatophyta</taxon>
        <taxon>Magnoliopsida</taxon>
        <taxon>eudicotyledons</taxon>
        <taxon>Gunneridae</taxon>
        <taxon>Pentapetalae</taxon>
        <taxon>asterids</taxon>
        <taxon>lamiids</taxon>
        <taxon>Solanales</taxon>
        <taxon>Convolvulaceae</taxon>
        <taxon>Cuscuteae</taxon>
        <taxon>Cuscuta</taxon>
        <taxon>Cuscuta subgen. Grammica</taxon>
        <taxon>Cuscuta sect. Cleistogrammica</taxon>
    </lineage>
</organism>
<dbReference type="Proteomes" id="UP000595140">
    <property type="component" value="Unassembled WGS sequence"/>
</dbReference>
<feature type="region of interest" description="Disordered" evidence="2">
    <location>
        <begin position="1"/>
        <end position="33"/>
    </location>
</feature>
<gene>
    <name evidence="3" type="ORF">CCAM_LOCUS1658</name>
</gene>
<evidence type="ECO:0000256" key="1">
    <source>
        <dbReference type="SAM" id="Coils"/>
    </source>
</evidence>
<reference evidence="3 4" key="1">
    <citation type="submission" date="2018-04" db="EMBL/GenBank/DDBJ databases">
        <authorList>
            <person name="Vogel A."/>
        </authorList>
    </citation>
    <scope>NUCLEOTIDE SEQUENCE [LARGE SCALE GENOMIC DNA]</scope>
</reference>
<dbReference type="OrthoDB" id="1752359at2759"/>
<evidence type="ECO:0000313" key="4">
    <source>
        <dbReference type="Proteomes" id="UP000595140"/>
    </source>
</evidence>
<sequence>MSSQSLVFRQSESERDAEGSVIGSAQEIESRSPSVEDIVAAVEVPPQSEPRNQRTGVRPDLARFLLLFRLAKSSGRANSDSGSYASIFQQKEKLFKTRKDSAKSWKRKFIFVSREIMLSNAERVKLMFPDAPSNSSQAPTSGGRPPTPLVKPTSETAQKKKRKETASAADAPQGSESPMMKDFGNPKYVKAAFPARAMMRMVDMSQRLRASEDDQSRAYIEIANLNEALKAAKEQARQASAGGNILTDYRSCLNAESLETLVCNQDWLLARRRAQESSYQLESEHYMNATTDGSPSSEE</sequence>
<evidence type="ECO:0000313" key="3">
    <source>
        <dbReference type="EMBL" id="VFQ59882.1"/>
    </source>
</evidence>
<name>A0A484KCN2_9ASTE</name>
<feature type="region of interest" description="Disordered" evidence="2">
    <location>
        <begin position="279"/>
        <end position="299"/>
    </location>
</feature>